<sequence length="501" mass="54342">MSRLLLAALLLCPGLAAAADAPWPERIYNPQKAEGDLLLPMPCGGAMAFRRVELPADGLLGDRRVQLGRTDEALGYAENSRADYVGGGFTDPKKKGTQAYYIGKYEVTQAQWAAFDAPCRKVTDEGRMPAINVTWAESVGFAAKYSAWAVANATKELPQEDGSPAFLRLPTEAEWEYAARGGAAVPESTFIEATFPMSEAPARYVWYQGTDSANNELNAVGLLKPNPLGLHDVLGNVGEFVLDPFRLNKLSRLHGQAGGQIVKGGDYRTPLKDLRSAARQEFAPVDKKGERRSAMTGLRLVLVAPSLPSPQRLTAIRAEWAALPTSASVAPQDDPVKEAEALAQSVDDPALRQRIAALSTVIKTSIQTRNEQRDRAAVNALRVGAYVADKLVADSKLLEARRSILKTAAAGSPERKGYEEGLARSQAAFDDNLSYYLDVALAVASDYPPTVVSSQAEVLKRDLEAKKVTALNKRIDTFVKHVERLRGGQNLDRAKLLDEID</sequence>
<dbReference type="InterPro" id="IPR016187">
    <property type="entry name" value="CTDL_fold"/>
</dbReference>
<comment type="caution">
    <text evidence="3">The sequence shown here is derived from an EMBL/GenBank/DDBJ whole genome shotgun (WGS) entry which is preliminary data.</text>
</comment>
<keyword evidence="1" id="KW-0732">Signal</keyword>
<evidence type="ECO:0000256" key="1">
    <source>
        <dbReference type="SAM" id="SignalP"/>
    </source>
</evidence>
<dbReference type="EMBL" id="JBHUIP010000014">
    <property type="protein sequence ID" value="MFD2265040.1"/>
    <property type="molecule type" value="Genomic_DNA"/>
</dbReference>
<feature type="domain" description="Sulfatase-modifying factor enzyme-like" evidence="2">
    <location>
        <begin position="94"/>
        <end position="301"/>
    </location>
</feature>
<dbReference type="RefSeq" id="WP_379878207.1">
    <property type="nucleotide sequence ID" value="NZ_JBHUIP010000014.1"/>
</dbReference>
<name>A0ABW5DW08_9PROT</name>
<proteinExistence type="predicted"/>
<dbReference type="InterPro" id="IPR042095">
    <property type="entry name" value="SUMF_sf"/>
</dbReference>
<accession>A0ABW5DW08</accession>
<organism evidence="3 4">
    <name type="scientific">Lacibacterium aquatile</name>
    <dbReference type="NCBI Taxonomy" id="1168082"/>
    <lineage>
        <taxon>Bacteria</taxon>
        <taxon>Pseudomonadati</taxon>
        <taxon>Pseudomonadota</taxon>
        <taxon>Alphaproteobacteria</taxon>
        <taxon>Rhodospirillales</taxon>
        <taxon>Rhodospirillaceae</taxon>
    </lineage>
</organism>
<reference evidence="4" key="1">
    <citation type="journal article" date="2019" name="Int. J. Syst. Evol. Microbiol.">
        <title>The Global Catalogue of Microorganisms (GCM) 10K type strain sequencing project: providing services to taxonomists for standard genome sequencing and annotation.</title>
        <authorList>
            <consortium name="The Broad Institute Genomics Platform"/>
            <consortium name="The Broad Institute Genome Sequencing Center for Infectious Disease"/>
            <person name="Wu L."/>
            <person name="Ma J."/>
        </authorList>
    </citation>
    <scope>NUCLEOTIDE SEQUENCE [LARGE SCALE GENOMIC DNA]</scope>
    <source>
        <strain evidence="4">CGMCC 1.19062</strain>
    </source>
</reference>
<dbReference type="Gene3D" id="3.90.1580.10">
    <property type="entry name" value="paralog of FGE (formylglycine-generating enzyme)"/>
    <property type="match status" value="1"/>
</dbReference>
<dbReference type="InterPro" id="IPR051043">
    <property type="entry name" value="Sulfatase_Mod_Factor_Kinase"/>
</dbReference>
<evidence type="ECO:0000259" key="2">
    <source>
        <dbReference type="Pfam" id="PF03781"/>
    </source>
</evidence>
<evidence type="ECO:0000313" key="4">
    <source>
        <dbReference type="Proteomes" id="UP001597295"/>
    </source>
</evidence>
<dbReference type="Pfam" id="PF03781">
    <property type="entry name" value="FGE-sulfatase"/>
    <property type="match status" value="1"/>
</dbReference>
<dbReference type="PANTHER" id="PTHR23150:SF19">
    <property type="entry name" value="FORMYLGLYCINE-GENERATING ENZYME"/>
    <property type="match status" value="1"/>
</dbReference>
<feature type="signal peptide" evidence="1">
    <location>
        <begin position="1"/>
        <end position="18"/>
    </location>
</feature>
<protein>
    <submittedName>
        <fullName evidence="3">Formylglycine-generating enzyme family protein</fullName>
    </submittedName>
</protein>
<dbReference type="PANTHER" id="PTHR23150">
    <property type="entry name" value="SULFATASE MODIFYING FACTOR 1, 2"/>
    <property type="match status" value="1"/>
</dbReference>
<keyword evidence="4" id="KW-1185">Reference proteome</keyword>
<dbReference type="InterPro" id="IPR005532">
    <property type="entry name" value="SUMF_dom"/>
</dbReference>
<dbReference type="Proteomes" id="UP001597295">
    <property type="component" value="Unassembled WGS sequence"/>
</dbReference>
<evidence type="ECO:0000313" key="3">
    <source>
        <dbReference type="EMBL" id="MFD2265040.1"/>
    </source>
</evidence>
<dbReference type="SUPFAM" id="SSF56436">
    <property type="entry name" value="C-type lectin-like"/>
    <property type="match status" value="1"/>
</dbReference>
<feature type="chain" id="PRO_5045183028" evidence="1">
    <location>
        <begin position="19"/>
        <end position="501"/>
    </location>
</feature>
<gene>
    <name evidence="3" type="ORF">ACFSM5_19200</name>
</gene>